<dbReference type="AlphaFoldDB" id="A0A7W6CCW1"/>
<protein>
    <submittedName>
        <fullName evidence="1">Uncharacterized protein</fullName>
    </submittedName>
</protein>
<dbReference type="Proteomes" id="UP000548867">
    <property type="component" value="Unassembled WGS sequence"/>
</dbReference>
<accession>A0A7W6CCW1</accession>
<organism evidence="1 2">
    <name type="scientific">Novosphingobium sediminicola</name>
    <dbReference type="NCBI Taxonomy" id="563162"/>
    <lineage>
        <taxon>Bacteria</taxon>
        <taxon>Pseudomonadati</taxon>
        <taxon>Pseudomonadota</taxon>
        <taxon>Alphaproteobacteria</taxon>
        <taxon>Sphingomonadales</taxon>
        <taxon>Sphingomonadaceae</taxon>
        <taxon>Novosphingobium</taxon>
    </lineage>
</organism>
<evidence type="ECO:0000313" key="2">
    <source>
        <dbReference type="Proteomes" id="UP000548867"/>
    </source>
</evidence>
<keyword evidence="2" id="KW-1185">Reference proteome</keyword>
<sequence>MEGNACAFEQSCIYMTAHIIIRQANRPYIVHQENGS</sequence>
<dbReference type="EMBL" id="JACIDX010000003">
    <property type="protein sequence ID" value="MBB3954239.1"/>
    <property type="molecule type" value="Genomic_DNA"/>
</dbReference>
<comment type="caution">
    <text evidence="1">The sequence shown here is derived from an EMBL/GenBank/DDBJ whole genome shotgun (WGS) entry which is preliminary data.</text>
</comment>
<name>A0A7W6CCW1_9SPHN</name>
<evidence type="ECO:0000313" key="1">
    <source>
        <dbReference type="EMBL" id="MBB3954239.1"/>
    </source>
</evidence>
<proteinExistence type="predicted"/>
<reference evidence="1 2" key="1">
    <citation type="submission" date="2020-08" db="EMBL/GenBank/DDBJ databases">
        <title>Genomic Encyclopedia of Type Strains, Phase IV (KMG-IV): sequencing the most valuable type-strain genomes for metagenomic binning, comparative biology and taxonomic classification.</title>
        <authorList>
            <person name="Goeker M."/>
        </authorList>
    </citation>
    <scope>NUCLEOTIDE SEQUENCE [LARGE SCALE GENOMIC DNA]</scope>
    <source>
        <strain evidence="1 2">DSM 27057</strain>
    </source>
</reference>
<gene>
    <name evidence="1" type="ORF">GGR38_001166</name>
</gene>